<sequence>MNIALAGPSQTSKKNNPEKVLCQKNHLKCCVMLGQELMANGNNYPLLQQLTRTLCHLMQPSSKTFVPEPIPLVKTNFHFNRHFRLFISFWT</sequence>
<dbReference type="InParanoid" id="A0A059BLH3"/>
<evidence type="ECO:0000313" key="1">
    <source>
        <dbReference type="EMBL" id="KCW66884.1"/>
    </source>
</evidence>
<accession>A0A059BLH3</accession>
<proteinExistence type="predicted"/>
<dbReference type="AlphaFoldDB" id="A0A059BLH3"/>
<dbReference type="EMBL" id="KK198758">
    <property type="protein sequence ID" value="KCW66884.1"/>
    <property type="molecule type" value="Genomic_DNA"/>
</dbReference>
<name>A0A059BLH3_EUCGR</name>
<reference evidence="1" key="1">
    <citation type="submission" date="2013-07" db="EMBL/GenBank/DDBJ databases">
        <title>The genome of Eucalyptus grandis.</title>
        <authorList>
            <person name="Schmutz J."/>
            <person name="Hayes R."/>
            <person name="Myburg A."/>
            <person name="Tuskan G."/>
            <person name="Grattapaglia D."/>
            <person name="Rokhsar D.S."/>
        </authorList>
    </citation>
    <scope>NUCLEOTIDE SEQUENCE</scope>
    <source>
        <tissue evidence="1">Leaf extractions</tissue>
    </source>
</reference>
<organism evidence="1">
    <name type="scientific">Eucalyptus grandis</name>
    <name type="common">Flooded gum</name>
    <dbReference type="NCBI Taxonomy" id="71139"/>
    <lineage>
        <taxon>Eukaryota</taxon>
        <taxon>Viridiplantae</taxon>
        <taxon>Streptophyta</taxon>
        <taxon>Embryophyta</taxon>
        <taxon>Tracheophyta</taxon>
        <taxon>Spermatophyta</taxon>
        <taxon>Magnoliopsida</taxon>
        <taxon>eudicotyledons</taxon>
        <taxon>Gunneridae</taxon>
        <taxon>Pentapetalae</taxon>
        <taxon>rosids</taxon>
        <taxon>malvids</taxon>
        <taxon>Myrtales</taxon>
        <taxon>Myrtaceae</taxon>
        <taxon>Myrtoideae</taxon>
        <taxon>Eucalypteae</taxon>
        <taxon>Eucalyptus</taxon>
    </lineage>
</organism>
<dbReference type="Gramene" id="KCW66884">
    <property type="protein sequence ID" value="KCW66884"/>
    <property type="gene ID" value="EUGRSUZ_F00637"/>
</dbReference>
<protein>
    <submittedName>
        <fullName evidence="1">Uncharacterized protein</fullName>
    </submittedName>
</protein>
<gene>
    <name evidence="1" type="ORF">EUGRSUZ_F00637</name>
</gene>